<accession>A0A3A2Z2C7</accession>
<dbReference type="STRING" id="2070753.A0A3A2Z2C7"/>
<dbReference type="OrthoDB" id="289314at2759"/>
<proteinExistence type="predicted"/>
<organism evidence="1 2">
    <name type="scientific">Aspergillus sclerotialis</name>
    <dbReference type="NCBI Taxonomy" id="2070753"/>
    <lineage>
        <taxon>Eukaryota</taxon>
        <taxon>Fungi</taxon>
        <taxon>Dikarya</taxon>
        <taxon>Ascomycota</taxon>
        <taxon>Pezizomycotina</taxon>
        <taxon>Eurotiomycetes</taxon>
        <taxon>Eurotiomycetidae</taxon>
        <taxon>Eurotiales</taxon>
        <taxon>Aspergillaceae</taxon>
        <taxon>Aspergillus</taxon>
        <taxon>Aspergillus subgen. Polypaecilum</taxon>
    </lineage>
</organism>
<feature type="non-terminal residue" evidence="1">
    <location>
        <position position="106"/>
    </location>
</feature>
<name>A0A3A2Z2C7_9EURO</name>
<evidence type="ECO:0000313" key="2">
    <source>
        <dbReference type="Proteomes" id="UP000266188"/>
    </source>
</evidence>
<dbReference type="AlphaFoldDB" id="A0A3A2Z2C7"/>
<keyword evidence="2" id="KW-1185">Reference proteome</keyword>
<gene>
    <name evidence="1" type="ORF">PHISCL_10494</name>
</gene>
<evidence type="ECO:0000313" key="1">
    <source>
        <dbReference type="EMBL" id="RJE17169.1"/>
    </source>
</evidence>
<dbReference type="Pfam" id="PF26523">
    <property type="entry name" value="Trm732_C"/>
    <property type="match status" value="1"/>
</dbReference>
<reference evidence="2" key="1">
    <citation type="submission" date="2017-02" db="EMBL/GenBank/DDBJ databases">
        <authorList>
            <person name="Tafer H."/>
            <person name="Lopandic K."/>
        </authorList>
    </citation>
    <scope>NUCLEOTIDE SEQUENCE [LARGE SCALE GENOMIC DNA]</scope>
    <source>
        <strain evidence="2">CBS 366.77</strain>
    </source>
</reference>
<protein>
    <submittedName>
        <fullName evidence="1">HEAT repeat protein</fullName>
    </submittedName>
</protein>
<comment type="caution">
    <text evidence="1">The sequence shown here is derived from an EMBL/GenBank/DDBJ whole genome shotgun (WGS) entry which is preliminary data.</text>
</comment>
<dbReference type="Proteomes" id="UP000266188">
    <property type="component" value="Unassembled WGS sequence"/>
</dbReference>
<dbReference type="EMBL" id="MVGC01001470">
    <property type="protein sequence ID" value="RJE17169.1"/>
    <property type="molecule type" value="Genomic_DNA"/>
</dbReference>
<sequence length="106" mass="11876">MSEFRKESTVLFVEEKQNLFINEIREVDVWIKSLFHLTETAYDGSSIAELCGWVSEGLSYLYGFADGNVEMDGPLGWTTKPETFTLGMRVISLALALASKDFPASK</sequence>